<dbReference type="AlphaFoldDB" id="L1J4G7"/>
<reference evidence="4" key="2">
    <citation type="submission" date="2012-11" db="EMBL/GenBank/DDBJ databases">
        <authorList>
            <person name="Kuo A."/>
            <person name="Curtis B.A."/>
            <person name="Tanifuji G."/>
            <person name="Burki F."/>
            <person name="Gruber A."/>
            <person name="Irimia M."/>
            <person name="Maruyama S."/>
            <person name="Arias M.C."/>
            <person name="Ball S.G."/>
            <person name="Gile G.H."/>
            <person name="Hirakawa Y."/>
            <person name="Hopkins J.F."/>
            <person name="Rensing S.A."/>
            <person name="Schmutz J."/>
            <person name="Symeonidi A."/>
            <person name="Elias M."/>
            <person name="Eveleigh R.J."/>
            <person name="Herman E.K."/>
            <person name="Klute M.J."/>
            <person name="Nakayama T."/>
            <person name="Obornik M."/>
            <person name="Reyes-Prieto A."/>
            <person name="Armbrust E.V."/>
            <person name="Aves S.J."/>
            <person name="Beiko R.G."/>
            <person name="Coutinho P."/>
            <person name="Dacks J.B."/>
            <person name="Durnford D.G."/>
            <person name="Fast N.M."/>
            <person name="Green B.R."/>
            <person name="Grisdale C."/>
            <person name="Hempe F."/>
            <person name="Henrissat B."/>
            <person name="Hoppner M.P."/>
            <person name="Ishida K.-I."/>
            <person name="Kim E."/>
            <person name="Koreny L."/>
            <person name="Kroth P.G."/>
            <person name="Liu Y."/>
            <person name="Malik S.-B."/>
            <person name="Maier U.G."/>
            <person name="McRose D."/>
            <person name="Mock T."/>
            <person name="Neilson J.A."/>
            <person name="Onodera N.T."/>
            <person name="Poole A.M."/>
            <person name="Pritham E.J."/>
            <person name="Richards T.A."/>
            <person name="Rocap G."/>
            <person name="Roy S.W."/>
            <person name="Sarai C."/>
            <person name="Schaack S."/>
            <person name="Shirato S."/>
            <person name="Slamovits C.H."/>
            <person name="Spencer D.F."/>
            <person name="Suzuki S."/>
            <person name="Worden A.Z."/>
            <person name="Zauner S."/>
            <person name="Barry K."/>
            <person name="Bell C."/>
            <person name="Bharti A.K."/>
            <person name="Crow J.A."/>
            <person name="Grimwood J."/>
            <person name="Kramer R."/>
            <person name="Lindquist E."/>
            <person name="Lucas S."/>
            <person name="Salamov A."/>
            <person name="McFadden G.I."/>
            <person name="Lane C.E."/>
            <person name="Keeling P.J."/>
            <person name="Gray M.W."/>
            <person name="Grigoriev I.V."/>
            <person name="Archibald J.M."/>
        </authorList>
    </citation>
    <scope>NUCLEOTIDE SEQUENCE</scope>
    <source>
        <strain evidence="4">CCMP2712</strain>
    </source>
</reference>
<accession>L1J4G7</accession>
<reference evidence="3" key="3">
    <citation type="submission" date="2016-03" db="UniProtKB">
        <authorList>
            <consortium name="EnsemblProtists"/>
        </authorList>
    </citation>
    <scope>IDENTIFICATION</scope>
</reference>
<sequence>MFGLLTVAGIVMQMSIGWLKYQSVSTSGQKVHRWHGTSGFVVHTLGIVALLLGAREVLSVDNIYFIIIAVCAVLVWLMVVLLRLFASFPDSHEEFAYTKQ</sequence>
<dbReference type="Gene3D" id="1.20.120.1770">
    <property type="match status" value="1"/>
</dbReference>
<dbReference type="EMBL" id="JH993010">
    <property type="protein sequence ID" value="EKX43391.1"/>
    <property type="molecule type" value="Genomic_DNA"/>
</dbReference>
<evidence type="ECO:0000313" key="2">
    <source>
        <dbReference type="EMBL" id="EKX43391.1"/>
    </source>
</evidence>
<dbReference type="EnsemblProtists" id="EKX43391">
    <property type="protein sequence ID" value="EKX43391"/>
    <property type="gene ID" value="GUITHDRAFT_110513"/>
</dbReference>
<reference evidence="2 4" key="1">
    <citation type="journal article" date="2012" name="Nature">
        <title>Algal genomes reveal evolutionary mosaicism and the fate of nucleomorphs.</title>
        <authorList>
            <consortium name="DOE Joint Genome Institute"/>
            <person name="Curtis B.A."/>
            <person name="Tanifuji G."/>
            <person name="Burki F."/>
            <person name="Gruber A."/>
            <person name="Irimia M."/>
            <person name="Maruyama S."/>
            <person name="Arias M.C."/>
            <person name="Ball S.G."/>
            <person name="Gile G.H."/>
            <person name="Hirakawa Y."/>
            <person name="Hopkins J.F."/>
            <person name="Kuo A."/>
            <person name="Rensing S.A."/>
            <person name="Schmutz J."/>
            <person name="Symeonidi A."/>
            <person name="Elias M."/>
            <person name="Eveleigh R.J."/>
            <person name="Herman E.K."/>
            <person name="Klute M.J."/>
            <person name="Nakayama T."/>
            <person name="Obornik M."/>
            <person name="Reyes-Prieto A."/>
            <person name="Armbrust E.V."/>
            <person name="Aves S.J."/>
            <person name="Beiko R.G."/>
            <person name="Coutinho P."/>
            <person name="Dacks J.B."/>
            <person name="Durnford D.G."/>
            <person name="Fast N.M."/>
            <person name="Green B.R."/>
            <person name="Grisdale C.J."/>
            <person name="Hempel F."/>
            <person name="Henrissat B."/>
            <person name="Hoppner M.P."/>
            <person name="Ishida K."/>
            <person name="Kim E."/>
            <person name="Koreny L."/>
            <person name="Kroth P.G."/>
            <person name="Liu Y."/>
            <person name="Malik S.B."/>
            <person name="Maier U.G."/>
            <person name="McRose D."/>
            <person name="Mock T."/>
            <person name="Neilson J.A."/>
            <person name="Onodera N.T."/>
            <person name="Poole A.M."/>
            <person name="Pritham E.J."/>
            <person name="Richards T.A."/>
            <person name="Rocap G."/>
            <person name="Roy S.W."/>
            <person name="Sarai C."/>
            <person name="Schaack S."/>
            <person name="Shirato S."/>
            <person name="Slamovits C.H."/>
            <person name="Spencer D.F."/>
            <person name="Suzuki S."/>
            <person name="Worden A.Z."/>
            <person name="Zauner S."/>
            <person name="Barry K."/>
            <person name="Bell C."/>
            <person name="Bharti A.K."/>
            <person name="Crow J.A."/>
            <person name="Grimwood J."/>
            <person name="Kramer R."/>
            <person name="Lindquist E."/>
            <person name="Lucas S."/>
            <person name="Salamov A."/>
            <person name="McFadden G.I."/>
            <person name="Lane C.E."/>
            <person name="Keeling P.J."/>
            <person name="Gray M.W."/>
            <person name="Grigoriev I.V."/>
            <person name="Archibald J.M."/>
        </authorList>
    </citation>
    <scope>NUCLEOTIDE SEQUENCE</scope>
    <source>
        <strain evidence="2 4">CCMP2712</strain>
    </source>
</reference>
<keyword evidence="1" id="KW-0472">Membrane</keyword>
<dbReference type="RefSeq" id="XP_005830371.1">
    <property type="nucleotide sequence ID" value="XM_005830314.1"/>
</dbReference>
<keyword evidence="1" id="KW-1133">Transmembrane helix</keyword>
<evidence type="ECO:0000313" key="3">
    <source>
        <dbReference type="EnsemblProtists" id="EKX43391"/>
    </source>
</evidence>
<feature type="transmembrane region" description="Helical" evidence="1">
    <location>
        <begin position="64"/>
        <end position="86"/>
    </location>
</feature>
<evidence type="ECO:0000256" key="1">
    <source>
        <dbReference type="SAM" id="Phobius"/>
    </source>
</evidence>
<dbReference type="Proteomes" id="UP000011087">
    <property type="component" value="Unassembled WGS sequence"/>
</dbReference>
<gene>
    <name evidence="2" type="ORF">GUITHDRAFT_110513</name>
</gene>
<dbReference type="KEGG" id="gtt:GUITHDRAFT_110513"/>
<dbReference type="GeneID" id="17300089"/>
<keyword evidence="4" id="KW-1185">Reference proteome</keyword>
<name>L1J4G7_GUITC</name>
<keyword evidence="1" id="KW-0812">Transmembrane</keyword>
<protein>
    <recommendedName>
        <fullName evidence="5">Cytochrome b561 domain-containing protein</fullName>
    </recommendedName>
</protein>
<evidence type="ECO:0008006" key="5">
    <source>
        <dbReference type="Google" id="ProtNLM"/>
    </source>
</evidence>
<proteinExistence type="predicted"/>
<dbReference type="PaxDb" id="55529-EKX43391"/>
<dbReference type="HOGENOM" id="CLU_2311537_0_0_1"/>
<feature type="transmembrane region" description="Helical" evidence="1">
    <location>
        <begin position="33"/>
        <end position="52"/>
    </location>
</feature>
<evidence type="ECO:0000313" key="4">
    <source>
        <dbReference type="Proteomes" id="UP000011087"/>
    </source>
</evidence>
<organism evidence="2">
    <name type="scientific">Guillardia theta (strain CCMP2712)</name>
    <name type="common">Cryptophyte</name>
    <dbReference type="NCBI Taxonomy" id="905079"/>
    <lineage>
        <taxon>Eukaryota</taxon>
        <taxon>Cryptophyceae</taxon>
        <taxon>Pyrenomonadales</taxon>
        <taxon>Geminigeraceae</taxon>
        <taxon>Guillardia</taxon>
    </lineage>
</organism>